<protein>
    <submittedName>
        <fullName evidence="1">Uncharacterized protein</fullName>
    </submittedName>
</protein>
<evidence type="ECO:0000313" key="1">
    <source>
        <dbReference type="EMBL" id="MEB3074717.1"/>
    </source>
</evidence>
<dbReference type="Proteomes" id="UP001311730">
    <property type="component" value="Unassembled WGS sequence"/>
</dbReference>
<sequence>MKNLLDKKALELIEEIDWDFDENTAENKQIVEYLFQNSLWLHSPKEDSLTHDEFLHLIFEQYQKADKKKNVALFLSSLSTHRMDYRLGLGAMAIMKTFPQHLFYNAEYDLTIEMYKQRGLKNPTIPCSVCNASIMQPNLLNQSFSYLYGIGIGSAVNVTKLYLSFYISNKLEIEKPTTEDIEIFREILLLINSCDESTKANDLRKKLTKSKLLGKENVEQVQSFLELLGYCGILHSEKHKGYFYEYKSLGCPPRKSRSSDWGYPMDFWTGKDKIDKEALLYWFSYEPAIIEIVR</sequence>
<dbReference type="EMBL" id="JAYKBW010000005">
    <property type="protein sequence ID" value="MEB3074717.1"/>
    <property type="molecule type" value="Genomic_DNA"/>
</dbReference>
<accession>A0ABU5Z6Y7</accession>
<gene>
    <name evidence="1" type="ORF">VJJ08_05310</name>
</gene>
<keyword evidence="2" id="KW-1185">Reference proteome</keyword>
<name>A0ABU5Z6Y7_9FLAO</name>
<reference evidence="1 2" key="1">
    <citation type="submission" date="2023-12" db="EMBL/GenBank/DDBJ databases">
        <title>Genomic sequences of Capnocytophaga and Parvimonas strains.</title>
        <authorList>
            <person name="Watt R.M."/>
            <person name="Wang M."/>
            <person name="Yang T."/>
            <person name="Tong W.M."/>
        </authorList>
    </citation>
    <scope>NUCLEOTIDE SEQUENCE [LARGE SCALE GENOMIC DNA]</scope>
    <source>
        <strain evidence="1 2">CCUG 13096</strain>
    </source>
</reference>
<organism evidence="1 2">
    <name type="scientific">Capnocytophaga gingivalis</name>
    <dbReference type="NCBI Taxonomy" id="1017"/>
    <lineage>
        <taxon>Bacteria</taxon>
        <taxon>Pseudomonadati</taxon>
        <taxon>Bacteroidota</taxon>
        <taxon>Flavobacteriia</taxon>
        <taxon>Flavobacteriales</taxon>
        <taxon>Flavobacteriaceae</taxon>
        <taxon>Capnocytophaga</taxon>
    </lineage>
</organism>
<evidence type="ECO:0000313" key="2">
    <source>
        <dbReference type="Proteomes" id="UP001311730"/>
    </source>
</evidence>
<dbReference type="RefSeq" id="WP_323983057.1">
    <property type="nucleotide sequence ID" value="NZ_JAYKBW010000005.1"/>
</dbReference>
<comment type="caution">
    <text evidence="1">The sequence shown here is derived from an EMBL/GenBank/DDBJ whole genome shotgun (WGS) entry which is preliminary data.</text>
</comment>
<proteinExistence type="predicted"/>